<dbReference type="HOGENOM" id="CLU_027128_6_0_5"/>
<dbReference type="GO" id="GO:0006865">
    <property type="term" value="P:amino acid transport"/>
    <property type="evidence" value="ECO:0007669"/>
    <property type="project" value="UniProtKB-KW"/>
</dbReference>
<dbReference type="RefSeq" id="WP_015272515.1">
    <property type="nucleotide sequence ID" value="NC_019907.1"/>
</dbReference>
<protein>
    <submittedName>
        <fullName evidence="6">Branched-chain amino acid ABC transporter, amino acid-binding protein</fullName>
    </submittedName>
</protein>
<dbReference type="eggNOG" id="COG0683">
    <property type="taxonomic scope" value="Bacteria"/>
</dbReference>
<dbReference type="EMBL" id="CP003789">
    <property type="protein sequence ID" value="AGA64088.1"/>
    <property type="molecule type" value="Genomic_DNA"/>
</dbReference>
<organism evidence="6 7">
    <name type="scientific">Liberibacter crescens (strain BT-1)</name>
    <dbReference type="NCBI Taxonomy" id="1215343"/>
    <lineage>
        <taxon>Bacteria</taxon>
        <taxon>Pseudomonadati</taxon>
        <taxon>Pseudomonadota</taxon>
        <taxon>Alphaproteobacteria</taxon>
        <taxon>Hyphomicrobiales</taxon>
        <taxon>Rhizobiaceae</taxon>
        <taxon>Liberibacter</taxon>
    </lineage>
</organism>
<evidence type="ECO:0000256" key="2">
    <source>
        <dbReference type="ARBA" id="ARBA00022448"/>
    </source>
</evidence>
<reference evidence="6 7" key="1">
    <citation type="journal article" date="2012" name="Stand. Genomic Sci.">
        <title>Complete genome sequence of Liberibacter crescens BT-1.</title>
        <authorList>
            <person name="Leonard M.T."/>
            <person name="Fagen J.R."/>
            <person name="Davis-Richardson A.G."/>
            <person name="Davis M.J."/>
            <person name="Triplett E.W."/>
        </authorList>
    </citation>
    <scope>NUCLEOTIDE SEQUENCE [LARGE SCALE GENOMIC DNA]</scope>
    <source>
        <strain evidence="6 7">BT-1</strain>
    </source>
</reference>
<dbReference type="InterPro" id="IPR028082">
    <property type="entry name" value="Peripla_BP_I"/>
</dbReference>
<dbReference type="AlphaFoldDB" id="L0ETX3"/>
<evidence type="ECO:0000259" key="5">
    <source>
        <dbReference type="Pfam" id="PF13458"/>
    </source>
</evidence>
<dbReference type="InterPro" id="IPR028081">
    <property type="entry name" value="Leu-bd"/>
</dbReference>
<feature type="domain" description="Leucine-binding protein" evidence="5">
    <location>
        <begin position="25"/>
        <end position="362"/>
    </location>
</feature>
<gene>
    <name evidence="6" type="ordered locus">B488_00950</name>
</gene>
<sequence length="371" mass="40296">MKFNNFLGVLFVFLFSFSYGACSDIVIGVITPITGPLAIYGEQVRNGVQEAVLDINNKGGILGNKVIIKNVDDAGEPKQGVSAANQLISEGVQFVIGPVISAVSFPVSNILNDSGVLMITPTASAVDLTTRGLKNVLRTCQRDDEQGKSAAKYVLSHFKNSKIAIIHDKTVYGKGLADIFKKTLNESGVKEQLYDSINPGEKDFSVIISHFKEANIDVLYFGGYPAEAGIILRQFVDKDKHPVFIGPDSLLSSELWTIARDNSEGVLFTNKVNFKDNPAYADIINNFKSRGIPLEPFTFNSYAAVQVLEAGIKKVGIDKGVDAISDAIKHFGPIDTIIGTIVYKETGDIVSQGYSMYTWKKGKILDLGKIS</sequence>
<dbReference type="PANTHER" id="PTHR47151">
    <property type="entry name" value="LEU/ILE/VAL-BINDING ABC TRANSPORTER SUBUNIT"/>
    <property type="match status" value="1"/>
</dbReference>
<dbReference type="Proteomes" id="UP000010799">
    <property type="component" value="Chromosome"/>
</dbReference>
<dbReference type="KEGG" id="lcc:B488_00950"/>
<evidence type="ECO:0000313" key="7">
    <source>
        <dbReference type="Proteomes" id="UP000010799"/>
    </source>
</evidence>
<dbReference type="InterPro" id="IPR000709">
    <property type="entry name" value="Leu_Ile_Val-bd"/>
</dbReference>
<comment type="similarity">
    <text evidence="1">Belongs to the leucine-binding protein family.</text>
</comment>
<dbReference type="SUPFAM" id="SSF53822">
    <property type="entry name" value="Periplasmic binding protein-like I"/>
    <property type="match status" value="1"/>
</dbReference>
<accession>L0ETX3</accession>
<dbReference type="CDD" id="cd06342">
    <property type="entry name" value="PBP1_ABC_LIVBP-like"/>
    <property type="match status" value="1"/>
</dbReference>
<keyword evidence="2" id="KW-0813">Transport</keyword>
<dbReference type="PATRIC" id="fig|1215343.11.peg.100"/>
<proteinExistence type="inferred from homology"/>
<evidence type="ECO:0000313" key="6">
    <source>
        <dbReference type="EMBL" id="AGA64088.1"/>
    </source>
</evidence>
<dbReference type="PANTHER" id="PTHR47151:SF2">
    <property type="entry name" value="AMINO ACID BINDING PROTEIN"/>
    <property type="match status" value="1"/>
</dbReference>
<dbReference type="STRING" id="1215343.B488_00950"/>
<keyword evidence="7" id="KW-1185">Reference proteome</keyword>
<evidence type="ECO:0000256" key="3">
    <source>
        <dbReference type="ARBA" id="ARBA00022729"/>
    </source>
</evidence>
<evidence type="ECO:0000256" key="4">
    <source>
        <dbReference type="ARBA" id="ARBA00022970"/>
    </source>
</evidence>
<dbReference type="PRINTS" id="PR00337">
    <property type="entry name" value="LEUILEVALBP"/>
</dbReference>
<dbReference type="Pfam" id="PF13458">
    <property type="entry name" value="Peripla_BP_6"/>
    <property type="match status" value="1"/>
</dbReference>
<keyword evidence="4" id="KW-0029">Amino-acid transport</keyword>
<keyword evidence="3" id="KW-0732">Signal</keyword>
<name>L0ETX3_LIBCB</name>
<dbReference type="Gene3D" id="3.40.50.2300">
    <property type="match status" value="2"/>
</dbReference>
<evidence type="ECO:0000256" key="1">
    <source>
        <dbReference type="ARBA" id="ARBA00010062"/>
    </source>
</evidence>